<feature type="transmembrane region" description="Helical" evidence="8">
    <location>
        <begin position="232"/>
        <end position="250"/>
    </location>
</feature>
<dbReference type="GO" id="GO:0000329">
    <property type="term" value="C:fungal-type vacuole membrane"/>
    <property type="evidence" value="ECO:0007669"/>
    <property type="project" value="TreeGrafter"/>
</dbReference>
<feature type="region of interest" description="Disordered" evidence="7">
    <location>
        <begin position="329"/>
        <end position="353"/>
    </location>
</feature>
<keyword evidence="5 8" id="KW-1133">Transmembrane helix</keyword>
<dbReference type="Pfam" id="PF01490">
    <property type="entry name" value="Aa_trans"/>
    <property type="match status" value="1"/>
</dbReference>
<feature type="transmembrane region" description="Helical" evidence="8">
    <location>
        <begin position="87"/>
        <end position="107"/>
    </location>
</feature>
<dbReference type="RefSeq" id="XP_022462449.1">
    <property type="nucleotide sequence ID" value="XM_022609697.1"/>
</dbReference>
<sequence>MTAQSTATVGSSTINLVKTIIGAGLLAIPYAFAQDGILVGILLTLLAAVTSGFGLFALAKCSKTLIDPRRSSFFTLCMLTYPRLSPLFDFAMIVQCFGVGLSYLVLMGDIFPGLFGGDRQYWIVASAVIIGPLCSLKKLDHLKYSSVLGLFALAYLAVLVLSMFVKDVILTDNYKVVRGTILWFEIYSGKGLLSTFSIIIFAYVGAMNLFTIINELSDNNITNISKIINRSIAISTVAFLSVGITGYLTFGSNTLGNIILNYDPNSIWVNIGKFSLASMLLLSFPLLFHPLRIACNNLVVWFEINFNEAQPSSYYTSTFVNATNHSRTPIQLGDEEDQEGDNGEDAPLVSNRQPTADDVEIDDDLPGSIEQHSSFPDSRFYSITVGLLVVMYLIALRITSFALVLALVGATGSTSISFILPGLFGYKLIGSDSLAVGQMISPRDRFYKKCSLALVWFGFAVMILSLYVTMVYGA</sequence>
<dbReference type="GO" id="GO:0005302">
    <property type="term" value="F:L-tyrosine transmembrane transporter activity"/>
    <property type="evidence" value="ECO:0007669"/>
    <property type="project" value="TreeGrafter"/>
</dbReference>
<comment type="subcellular location">
    <subcellularLocation>
        <location evidence="1">Vacuole membrane</location>
        <topology evidence="1">Multi-pass membrane protein</topology>
    </subcellularLocation>
</comment>
<evidence type="ECO:0000313" key="11">
    <source>
        <dbReference type="Proteomes" id="UP000006310"/>
    </source>
</evidence>
<accession>J7RF62</accession>
<organism evidence="10 11">
    <name type="scientific">Huiozyma naganishii (strain ATCC MYA-139 / BCRC 22969 / CBS 8797 / KCTC 17520 / NBRC 10181 / NCYC 3082 / Yp74L-3)</name>
    <name type="common">Yeast</name>
    <name type="synonym">Kazachstania naganishii</name>
    <dbReference type="NCBI Taxonomy" id="1071383"/>
    <lineage>
        <taxon>Eukaryota</taxon>
        <taxon>Fungi</taxon>
        <taxon>Dikarya</taxon>
        <taxon>Ascomycota</taxon>
        <taxon>Saccharomycotina</taxon>
        <taxon>Saccharomycetes</taxon>
        <taxon>Saccharomycetales</taxon>
        <taxon>Saccharomycetaceae</taxon>
        <taxon>Huiozyma</taxon>
    </lineage>
</organism>
<protein>
    <recommendedName>
        <fullName evidence="9">Amino acid transporter transmembrane domain-containing protein</fullName>
    </recommendedName>
</protein>
<gene>
    <name evidence="10" type="primary">KNAG0A05380</name>
    <name evidence="10" type="ordered locus">KNAG_0A05380</name>
</gene>
<dbReference type="AlphaFoldDB" id="J7RF62"/>
<keyword evidence="11" id="KW-1185">Reference proteome</keyword>
<dbReference type="GO" id="GO:0005313">
    <property type="term" value="F:L-glutamate transmembrane transporter activity"/>
    <property type="evidence" value="ECO:0007669"/>
    <property type="project" value="TreeGrafter"/>
</dbReference>
<dbReference type="GeneID" id="34523838"/>
<evidence type="ECO:0000256" key="4">
    <source>
        <dbReference type="ARBA" id="ARBA00022692"/>
    </source>
</evidence>
<feature type="transmembrane region" description="Helical" evidence="8">
    <location>
        <begin position="38"/>
        <end position="59"/>
    </location>
</feature>
<dbReference type="eggNOG" id="KOG1305">
    <property type="taxonomic scope" value="Eukaryota"/>
</dbReference>
<dbReference type="PANTHER" id="PTHR22950">
    <property type="entry name" value="AMINO ACID TRANSPORTER"/>
    <property type="match status" value="1"/>
</dbReference>
<name>J7RF62_HUIN7</name>
<evidence type="ECO:0000256" key="2">
    <source>
        <dbReference type="ARBA" id="ARBA00008066"/>
    </source>
</evidence>
<dbReference type="GO" id="GO:0005290">
    <property type="term" value="F:L-histidine transmembrane transporter activity"/>
    <property type="evidence" value="ECO:0007669"/>
    <property type="project" value="TreeGrafter"/>
</dbReference>
<dbReference type="KEGG" id="kng:KNAG_0A05380"/>
<evidence type="ECO:0000256" key="6">
    <source>
        <dbReference type="ARBA" id="ARBA00023136"/>
    </source>
</evidence>
<feature type="compositionally biased region" description="Acidic residues" evidence="7">
    <location>
        <begin position="333"/>
        <end position="344"/>
    </location>
</feature>
<evidence type="ECO:0000256" key="5">
    <source>
        <dbReference type="ARBA" id="ARBA00022989"/>
    </source>
</evidence>
<dbReference type="HOGENOM" id="CLU_009020_1_1_1"/>
<keyword evidence="4 8" id="KW-0812">Transmembrane</keyword>
<keyword evidence="3" id="KW-0926">Vacuole</keyword>
<dbReference type="GO" id="GO:0061459">
    <property type="term" value="F:L-arginine transmembrane transporter activity"/>
    <property type="evidence" value="ECO:0007669"/>
    <property type="project" value="TreeGrafter"/>
</dbReference>
<evidence type="ECO:0000256" key="1">
    <source>
        <dbReference type="ARBA" id="ARBA00004128"/>
    </source>
</evidence>
<dbReference type="Proteomes" id="UP000006310">
    <property type="component" value="Chromosome 1"/>
</dbReference>
<feature type="transmembrane region" description="Helical" evidence="8">
    <location>
        <begin position="148"/>
        <end position="165"/>
    </location>
</feature>
<dbReference type="OMA" id="FAFTGHQ"/>
<dbReference type="GO" id="GO:0043937">
    <property type="term" value="P:regulation of sporulation"/>
    <property type="evidence" value="ECO:0007669"/>
    <property type="project" value="EnsemblFungi"/>
</dbReference>
<feature type="transmembrane region" description="Helical" evidence="8">
    <location>
        <begin position="192"/>
        <end position="211"/>
    </location>
</feature>
<evidence type="ECO:0000256" key="7">
    <source>
        <dbReference type="SAM" id="MobiDB-lite"/>
    </source>
</evidence>
<evidence type="ECO:0000313" key="10">
    <source>
        <dbReference type="EMBL" id="CCK68203.1"/>
    </source>
</evidence>
<feature type="transmembrane region" description="Helical" evidence="8">
    <location>
        <begin position="12"/>
        <end position="32"/>
    </location>
</feature>
<keyword evidence="6 8" id="KW-0472">Membrane</keyword>
<evidence type="ECO:0000256" key="3">
    <source>
        <dbReference type="ARBA" id="ARBA00022554"/>
    </source>
</evidence>
<dbReference type="GO" id="GO:0015189">
    <property type="term" value="F:L-lysine transmembrane transporter activity"/>
    <property type="evidence" value="ECO:0007669"/>
    <property type="project" value="TreeGrafter"/>
</dbReference>
<dbReference type="GO" id="GO:0005886">
    <property type="term" value="C:plasma membrane"/>
    <property type="evidence" value="ECO:0007669"/>
    <property type="project" value="EnsemblFungi"/>
</dbReference>
<feature type="transmembrane region" description="Helical" evidence="8">
    <location>
        <begin position="450"/>
        <end position="472"/>
    </location>
</feature>
<feature type="transmembrane region" description="Helical" evidence="8">
    <location>
        <begin position="404"/>
        <end position="429"/>
    </location>
</feature>
<comment type="similarity">
    <text evidence="2">Belongs to the amino acid/polyamine transporter 2 family.</text>
</comment>
<feature type="transmembrane region" description="Helical" evidence="8">
    <location>
        <begin position="119"/>
        <end position="136"/>
    </location>
</feature>
<dbReference type="InterPro" id="IPR013057">
    <property type="entry name" value="AA_transpt_TM"/>
</dbReference>
<dbReference type="PANTHER" id="PTHR22950:SF224">
    <property type="entry name" value="VACUOLAR AMINO ACID TRANSPORTER 7"/>
    <property type="match status" value="1"/>
</dbReference>
<proteinExistence type="inferred from homology"/>
<evidence type="ECO:0000259" key="9">
    <source>
        <dbReference type="Pfam" id="PF01490"/>
    </source>
</evidence>
<reference evidence="10 11" key="1">
    <citation type="journal article" date="2011" name="Proc. Natl. Acad. Sci. U.S.A.">
        <title>Evolutionary erosion of yeast sex chromosomes by mating-type switching accidents.</title>
        <authorList>
            <person name="Gordon J.L."/>
            <person name="Armisen D."/>
            <person name="Proux-Wera E."/>
            <person name="Oheigeartaigh S.S."/>
            <person name="Byrne K.P."/>
            <person name="Wolfe K.H."/>
        </authorList>
    </citation>
    <scope>NUCLEOTIDE SEQUENCE [LARGE SCALE GENOMIC DNA]</scope>
    <source>
        <strain evidence="11">ATCC MYA-139 / BCRC 22969 / CBS 8797 / CCRC 22969 / KCTC 17520 / NBRC 10181 / NCYC 3082</strain>
    </source>
</reference>
<evidence type="ECO:0000256" key="8">
    <source>
        <dbReference type="SAM" id="Phobius"/>
    </source>
</evidence>
<dbReference type="EMBL" id="HE978314">
    <property type="protein sequence ID" value="CCK68203.1"/>
    <property type="molecule type" value="Genomic_DNA"/>
</dbReference>
<dbReference type="OrthoDB" id="438545at2759"/>
<feature type="domain" description="Amino acid transporter transmembrane" evidence="9">
    <location>
        <begin position="6"/>
        <end position="464"/>
    </location>
</feature>
<feature type="transmembrane region" description="Helical" evidence="8">
    <location>
        <begin position="270"/>
        <end position="288"/>
    </location>
</feature>
<dbReference type="STRING" id="1071383.J7RF62"/>
<dbReference type="GO" id="GO:0015194">
    <property type="term" value="F:L-serine transmembrane transporter activity"/>
    <property type="evidence" value="ECO:0007669"/>
    <property type="project" value="TreeGrafter"/>
</dbReference>
<reference evidence="11" key="2">
    <citation type="submission" date="2012-08" db="EMBL/GenBank/DDBJ databases">
        <title>Genome sequence of Kazachstania naganishii.</title>
        <authorList>
            <person name="Gordon J.L."/>
            <person name="Armisen D."/>
            <person name="Proux-Wera E."/>
            <person name="OhEigeartaigh S.S."/>
            <person name="Byrne K.P."/>
            <person name="Wolfe K.H."/>
        </authorList>
    </citation>
    <scope>NUCLEOTIDE SEQUENCE [LARGE SCALE GENOMIC DNA]</scope>
    <source>
        <strain evidence="11">ATCC MYA-139 / BCRC 22969 / CBS 8797 / CCRC 22969 / KCTC 17520 / NBRC 10181 / NCYC 3082</strain>
    </source>
</reference>